<sequence>MSRPPVRRIVTGHNDQGLAVILSDADAPHHFSSDAIPGFGATVPWMTKAGVIDHVSDTDMASADTEIPSFPAPGETIMRIADFPPDSVYPKEANSAIFDELDGHEEAEVGAERSGGKHFWFHRTESLDYAVVLEGEITLLVDDGEATMRAGDVAVQRATSHAWSNRTDKTARVLFVLIGTEPISASEIASQRRVNSTSMDAS</sequence>
<evidence type="ECO:0000259" key="1">
    <source>
        <dbReference type="Pfam" id="PF07883"/>
    </source>
</evidence>
<feature type="domain" description="Cupin type-2" evidence="1">
    <location>
        <begin position="116"/>
        <end position="176"/>
    </location>
</feature>
<dbReference type="PANTHER" id="PTHR36156">
    <property type="entry name" value="SLR2101 PROTEIN"/>
    <property type="match status" value="1"/>
</dbReference>
<keyword evidence="3" id="KW-1185">Reference proteome</keyword>
<evidence type="ECO:0000313" key="3">
    <source>
        <dbReference type="Proteomes" id="UP000252167"/>
    </source>
</evidence>
<dbReference type="InterPro" id="IPR047142">
    <property type="entry name" value="OryJ/VirC-like"/>
</dbReference>
<dbReference type="InterPro" id="IPR011051">
    <property type="entry name" value="RmlC_Cupin_sf"/>
</dbReference>
<protein>
    <submittedName>
        <fullName evidence="2">Cupin domain-containing protein</fullName>
    </submittedName>
</protein>
<reference evidence="2 3" key="1">
    <citation type="submission" date="2018-01" db="EMBL/GenBank/DDBJ databases">
        <title>Glutamicibacter soli strain NHPC-3 Whole genome sequence and assembly.</title>
        <authorList>
            <person name="Choudhury P."/>
            <person name="Gupta D."/>
            <person name="Sengupta K."/>
            <person name="Jawed A."/>
            <person name="Sultana N."/>
            <person name="Saha P."/>
        </authorList>
    </citation>
    <scope>NUCLEOTIDE SEQUENCE [LARGE SCALE GENOMIC DNA]</scope>
    <source>
        <strain evidence="2 3">NHPC-3</strain>
    </source>
</reference>
<dbReference type="Proteomes" id="UP000252167">
    <property type="component" value="Unassembled WGS sequence"/>
</dbReference>
<gene>
    <name evidence="2" type="ORF">C1H84_09760</name>
</gene>
<dbReference type="Gene3D" id="2.60.120.10">
    <property type="entry name" value="Jelly Rolls"/>
    <property type="match status" value="1"/>
</dbReference>
<dbReference type="AlphaFoldDB" id="A0A365YEI9"/>
<dbReference type="PANTHER" id="PTHR36156:SF2">
    <property type="entry name" value="CUPIN TYPE-2 DOMAIN-CONTAINING PROTEIN"/>
    <property type="match status" value="1"/>
</dbReference>
<name>A0A365YEI9_9MICC</name>
<proteinExistence type="predicted"/>
<dbReference type="EMBL" id="POAF01000004">
    <property type="protein sequence ID" value="RBM01072.1"/>
    <property type="molecule type" value="Genomic_DNA"/>
</dbReference>
<dbReference type="CDD" id="cd02231">
    <property type="entry name" value="cupin_BLL6423-like"/>
    <property type="match status" value="1"/>
</dbReference>
<organism evidence="2 3">
    <name type="scientific">Glutamicibacter soli</name>
    <dbReference type="NCBI Taxonomy" id="453836"/>
    <lineage>
        <taxon>Bacteria</taxon>
        <taxon>Bacillati</taxon>
        <taxon>Actinomycetota</taxon>
        <taxon>Actinomycetes</taxon>
        <taxon>Micrococcales</taxon>
        <taxon>Micrococcaceae</taxon>
        <taxon>Glutamicibacter</taxon>
    </lineage>
</organism>
<dbReference type="InterPro" id="IPR014710">
    <property type="entry name" value="RmlC-like_jellyroll"/>
</dbReference>
<dbReference type="Gene3D" id="2.20.70.150">
    <property type="match status" value="1"/>
</dbReference>
<comment type="caution">
    <text evidence="2">The sequence shown here is derived from an EMBL/GenBank/DDBJ whole genome shotgun (WGS) entry which is preliminary data.</text>
</comment>
<evidence type="ECO:0000313" key="2">
    <source>
        <dbReference type="EMBL" id="RBM01072.1"/>
    </source>
</evidence>
<dbReference type="InterPro" id="IPR013096">
    <property type="entry name" value="Cupin_2"/>
</dbReference>
<dbReference type="Pfam" id="PF07883">
    <property type="entry name" value="Cupin_2"/>
    <property type="match status" value="1"/>
</dbReference>
<accession>A0A365YEI9</accession>
<dbReference type="SUPFAM" id="SSF51182">
    <property type="entry name" value="RmlC-like cupins"/>
    <property type="match status" value="1"/>
</dbReference>